<protein>
    <submittedName>
        <fullName evidence="2">AIPR protein</fullName>
    </submittedName>
</protein>
<dbReference type="InterPro" id="IPR018891">
    <property type="entry name" value="AIPR_C"/>
</dbReference>
<evidence type="ECO:0000313" key="2">
    <source>
        <dbReference type="EMBL" id="KFB74489.1"/>
    </source>
</evidence>
<accession>A0A080MBF7</accession>
<name>A0A080MBF7_9PROT</name>
<reference evidence="2 3" key="1">
    <citation type="submission" date="2014-02" db="EMBL/GenBank/DDBJ databases">
        <title>Expanding our view of genomic diversity in Candidatus Accumulibacter clades.</title>
        <authorList>
            <person name="Skennerton C.T."/>
            <person name="Barr J.J."/>
            <person name="Slater F.R."/>
            <person name="Bond P.L."/>
            <person name="Tyson G.W."/>
        </authorList>
    </citation>
    <scope>NUCLEOTIDE SEQUENCE [LARGE SCALE GENOMIC DNA]</scope>
    <source>
        <strain evidence="3">BA-91</strain>
    </source>
</reference>
<dbReference type="Pfam" id="PF10592">
    <property type="entry name" value="AIPR"/>
    <property type="match status" value="1"/>
</dbReference>
<dbReference type="AlphaFoldDB" id="A0A080MBF7"/>
<evidence type="ECO:0000259" key="1">
    <source>
        <dbReference type="Pfam" id="PF10592"/>
    </source>
</evidence>
<feature type="domain" description="Abortive phage infection protein C-terminal" evidence="1">
    <location>
        <begin position="259"/>
        <end position="497"/>
    </location>
</feature>
<dbReference type="EMBL" id="JDVG02000027">
    <property type="protein sequence ID" value="KFB74489.1"/>
    <property type="molecule type" value="Genomic_DNA"/>
</dbReference>
<evidence type="ECO:0000313" key="3">
    <source>
        <dbReference type="Proteomes" id="UP000020077"/>
    </source>
</evidence>
<comment type="caution">
    <text evidence="2">The sequence shown here is derived from an EMBL/GenBank/DDBJ whole genome shotgun (WGS) entry which is preliminary data.</text>
</comment>
<sequence>MDLVTQSLLSSFTSEESLEIGLDDPVLFEHFVNYCAVSNEYGDEFDVEDLHTGGGDDLGIDGIAIIVNGTLVSDSDEVGDLAVANKYLEVDLIFCQAKSGSSFSGSEISNFFFGVKDFFATKPTLPRNLAVAGKESLTKAIYTKSPLFKRGNPLIRLFYATTGKWQDDPKLVARIENEKEALLELNIFRGVEFIPVDARLLQRLYASAKNRLSKSIEFTSKVTLPALPGIQESYLGYLPADQYLKLITDDSGNILRGLFYDNVRDFQGDNPVNHEMDETLKSPAQQLFVLMNNGVTIVADAIGKTGDTFTIEDYQIVNGCQTSHVLFNNMHNIKTPVHIPVKLIVSQDSEVKNRIIKATNRQTPVKTEELTALTDFQKALEDYYVAATGDCQLYYERRSQQYRSATGIEKIRIVSISNQIRSFSSMFLGLPHQASRYYGTLLKSIESKIFVPGHPLVAYYASALALYRFEALIRKKLLSQSYRPFKYHLLAIARMQIAGLGMPPMSSNKFEKYCEAIVTVLKDEKQCRAAFEQAAKVLDASLGGNLARDKAKDATLLSAAEKVCDSKC</sequence>
<gene>
    <name evidence="2" type="ORF">AW09_000200</name>
</gene>
<dbReference type="Proteomes" id="UP000020077">
    <property type="component" value="Unassembled WGS sequence"/>
</dbReference>
<proteinExistence type="predicted"/>
<organism evidence="2 3">
    <name type="scientific">Candidatus Accumulibacter phosphatis</name>
    <dbReference type="NCBI Taxonomy" id="327160"/>
    <lineage>
        <taxon>Bacteria</taxon>
        <taxon>Pseudomonadati</taxon>
        <taxon>Pseudomonadota</taxon>
        <taxon>Betaproteobacteria</taxon>
        <taxon>Candidatus Accumulibacter</taxon>
    </lineage>
</organism>